<dbReference type="NCBIfam" id="TIGR03086">
    <property type="entry name" value="TIGR03086 family metal-binding protein"/>
    <property type="match status" value="1"/>
</dbReference>
<accession>A0A919JTN5</accession>
<dbReference type="InterPro" id="IPR024344">
    <property type="entry name" value="MDMPI_metal-binding"/>
</dbReference>
<dbReference type="EMBL" id="BOMV01000006">
    <property type="protein sequence ID" value="GIE93182.1"/>
    <property type="molecule type" value="Genomic_DNA"/>
</dbReference>
<proteinExistence type="predicted"/>
<evidence type="ECO:0000313" key="3">
    <source>
        <dbReference type="Proteomes" id="UP000636960"/>
    </source>
</evidence>
<dbReference type="SUPFAM" id="SSF109854">
    <property type="entry name" value="DinB/YfiT-like putative metalloenzymes"/>
    <property type="match status" value="1"/>
</dbReference>
<dbReference type="AlphaFoldDB" id="A0A919JTN5"/>
<protein>
    <submittedName>
        <fullName evidence="2">TIGR03086 family protein</fullName>
    </submittedName>
</protein>
<sequence>MPTNLIAANAAAVRATVPLTTDISPADLTRPTPCAGWDLRTLLAHMTSEHRSFAAAASGQAIPERFPDPVRDYAAACDLVLTAFAAPDVLNREFTLTQLGPQPFPARQAITFHLVDYVIHGWDLARSLDAAYIPDPAAMAITLSVARAIPTDANREAPNAPFAPALPVPPDADPLTEALLLLGRNPAWSATPQPSTPTT</sequence>
<reference evidence="2" key="1">
    <citation type="submission" date="2021-01" db="EMBL/GenBank/DDBJ databases">
        <title>Whole genome shotgun sequence of Actinoplanes rishiriensis NBRC 108556.</title>
        <authorList>
            <person name="Komaki H."/>
            <person name="Tamura T."/>
        </authorList>
    </citation>
    <scope>NUCLEOTIDE SEQUENCE</scope>
    <source>
        <strain evidence="2">NBRC 108556</strain>
    </source>
</reference>
<dbReference type="InterPro" id="IPR034660">
    <property type="entry name" value="DinB/YfiT-like"/>
</dbReference>
<name>A0A919JTN5_9ACTN</name>
<dbReference type="InterPro" id="IPR017520">
    <property type="entry name" value="CHP03086"/>
</dbReference>
<evidence type="ECO:0000259" key="1">
    <source>
        <dbReference type="Pfam" id="PF11716"/>
    </source>
</evidence>
<dbReference type="Pfam" id="PF11716">
    <property type="entry name" value="MDMPI_N"/>
    <property type="match status" value="1"/>
</dbReference>
<dbReference type="Proteomes" id="UP000636960">
    <property type="component" value="Unassembled WGS sequence"/>
</dbReference>
<keyword evidence="3" id="KW-1185">Reference proteome</keyword>
<evidence type="ECO:0000313" key="2">
    <source>
        <dbReference type="EMBL" id="GIE93182.1"/>
    </source>
</evidence>
<organism evidence="2 3">
    <name type="scientific">Paractinoplanes rishiriensis</name>
    <dbReference type="NCBI Taxonomy" id="1050105"/>
    <lineage>
        <taxon>Bacteria</taxon>
        <taxon>Bacillati</taxon>
        <taxon>Actinomycetota</taxon>
        <taxon>Actinomycetes</taxon>
        <taxon>Micromonosporales</taxon>
        <taxon>Micromonosporaceae</taxon>
        <taxon>Paractinoplanes</taxon>
    </lineage>
</organism>
<feature type="domain" description="Mycothiol-dependent maleylpyruvate isomerase metal-binding" evidence="1">
    <location>
        <begin position="11"/>
        <end position="125"/>
    </location>
</feature>
<dbReference type="NCBIfam" id="TIGR03083">
    <property type="entry name" value="maleylpyruvate isomerase family mycothiol-dependent enzyme"/>
    <property type="match status" value="1"/>
</dbReference>
<dbReference type="RefSeq" id="WP_203779103.1">
    <property type="nucleotide sequence ID" value="NZ_BOMV01000006.1"/>
</dbReference>
<gene>
    <name evidence="2" type="ORF">Ari01nite_06470</name>
</gene>
<dbReference type="InterPro" id="IPR017517">
    <property type="entry name" value="Maleyloyr_isom"/>
</dbReference>
<dbReference type="Gene3D" id="1.20.120.450">
    <property type="entry name" value="dinb family like domain"/>
    <property type="match status" value="1"/>
</dbReference>
<dbReference type="GO" id="GO:0046872">
    <property type="term" value="F:metal ion binding"/>
    <property type="evidence" value="ECO:0007669"/>
    <property type="project" value="InterPro"/>
</dbReference>
<comment type="caution">
    <text evidence="2">The sequence shown here is derived from an EMBL/GenBank/DDBJ whole genome shotgun (WGS) entry which is preliminary data.</text>
</comment>